<dbReference type="AlphaFoldDB" id="A0A8J5XGW7"/>
<evidence type="ECO:0000259" key="3">
    <source>
        <dbReference type="Pfam" id="PF02882"/>
    </source>
</evidence>
<dbReference type="GO" id="GO:0009113">
    <property type="term" value="P:purine nucleobase biosynthetic process"/>
    <property type="evidence" value="ECO:0007669"/>
    <property type="project" value="TreeGrafter"/>
</dbReference>
<dbReference type="SUPFAM" id="SSF51735">
    <property type="entry name" value="NAD(P)-binding Rossmann-fold domains"/>
    <property type="match status" value="1"/>
</dbReference>
<dbReference type="Gene3D" id="3.40.50.10860">
    <property type="entry name" value="Leucine Dehydrogenase, chain A, domain 1"/>
    <property type="match status" value="1"/>
</dbReference>
<sequence length="304" mass="33141">MTIDAAAVAAGFDAEIKEAVAKGAHVKLVGLLANDDKEARMYANWTKKACERVGIAYELRECARLDLEEVVIELNADPTVHGILIYYPVFGGQMDDYIQNIVSIKKDVEGMNYRYRYALYHNERFIEPGKRCIVPCTPLACVKVIEHAGVYDRALPVGRQLHGKIVTVINRSEIVGRPLAAMLANDGALVYSVDVTGIMVFQAGKVPGTIKVTESTVERDDALRQSHVVVSGVPSAHFRVPTECLMPGVVCINFAPQSNFDKDGVDAIGTLCPAIGKVTIAMLQRNLLRLYDNFSSTDANGGAE</sequence>
<dbReference type="GO" id="GO:0006730">
    <property type="term" value="P:one-carbon metabolic process"/>
    <property type="evidence" value="ECO:0007669"/>
    <property type="project" value="UniProtKB-KW"/>
</dbReference>
<feature type="domain" description="Tetrahydrofolate dehydrogenase/cyclohydrolase catalytic" evidence="2">
    <location>
        <begin position="3"/>
        <end position="109"/>
    </location>
</feature>
<name>A0A8J5XGW7_DIALT</name>
<dbReference type="GO" id="GO:0004487">
    <property type="term" value="F:methylenetetrahydrofolate dehydrogenase (NAD+) activity"/>
    <property type="evidence" value="ECO:0007669"/>
    <property type="project" value="TreeGrafter"/>
</dbReference>
<dbReference type="PRINTS" id="PR00085">
    <property type="entry name" value="THFDHDRGNASE"/>
</dbReference>
<accession>A0A8J5XGW7</accession>
<keyword evidence="5" id="KW-1185">Reference proteome</keyword>
<evidence type="ECO:0008006" key="6">
    <source>
        <dbReference type="Google" id="ProtNLM"/>
    </source>
</evidence>
<evidence type="ECO:0000313" key="5">
    <source>
        <dbReference type="Proteomes" id="UP000751190"/>
    </source>
</evidence>
<dbReference type="OrthoDB" id="41403at2759"/>
<dbReference type="OMA" id="CKVITAE"/>
<gene>
    <name evidence="4" type="ORF">KFE25_004010</name>
</gene>
<organism evidence="4 5">
    <name type="scientific">Diacronema lutheri</name>
    <name type="common">Unicellular marine alga</name>
    <name type="synonym">Monochrysis lutheri</name>
    <dbReference type="NCBI Taxonomy" id="2081491"/>
    <lineage>
        <taxon>Eukaryota</taxon>
        <taxon>Haptista</taxon>
        <taxon>Haptophyta</taxon>
        <taxon>Pavlovophyceae</taxon>
        <taxon>Pavlovales</taxon>
        <taxon>Pavlovaceae</taxon>
        <taxon>Diacronema</taxon>
    </lineage>
</organism>
<dbReference type="PANTHER" id="PTHR48099">
    <property type="entry name" value="C-1-TETRAHYDROFOLATE SYNTHASE, CYTOPLASMIC-RELATED"/>
    <property type="match status" value="1"/>
</dbReference>
<dbReference type="InterPro" id="IPR046346">
    <property type="entry name" value="Aminoacid_DH-like_N_sf"/>
</dbReference>
<reference evidence="4" key="1">
    <citation type="submission" date="2021-05" db="EMBL/GenBank/DDBJ databases">
        <title>The genome of the haptophyte Pavlova lutheri (Diacronema luteri, Pavlovales) - a model for lipid biosynthesis in eukaryotic algae.</title>
        <authorList>
            <person name="Hulatt C.J."/>
            <person name="Posewitz M.C."/>
        </authorList>
    </citation>
    <scope>NUCLEOTIDE SEQUENCE</scope>
    <source>
        <strain evidence="4">NIVA-4/92</strain>
    </source>
</reference>
<evidence type="ECO:0000259" key="2">
    <source>
        <dbReference type="Pfam" id="PF00763"/>
    </source>
</evidence>
<dbReference type="Gene3D" id="3.40.50.720">
    <property type="entry name" value="NAD(P)-binding Rossmann-like Domain"/>
    <property type="match status" value="1"/>
</dbReference>
<proteinExistence type="predicted"/>
<dbReference type="Pfam" id="PF00763">
    <property type="entry name" value="THF_DHG_CYH"/>
    <property type="match status" value="1"/>
</dbReference>
<dbReference type="InterPro" id="IPR020631">
    <property type="entry name" value="THF_DH/CycHdrlase_NAD-bd_dom"/>
</dbReference>
<keyword evidence="1" id="KW-0554">One-carbon metabolism</keyword>
<dbReference type="GO" id="GO:0004488">
    <property type="term" value="F:methylenetetrahydrofolate dehydrogenase (NADP+) activity"/>
    <property type="evidence" value="ECO:0007669"/>
    <property type="project" value="InterPro"/>
</dbReference>
<dbReference type="EMBL" id="JAGTXO010000015">
    <property type="protein sequence ID" value="KAG8463737.1"/>
    <property type="molecule type" value="Genomic_DNA"/>
</dbReference>
<comment type="caution">
    <text evidence="4">The sequence shown here is derived from an EMBL/GenBank/DDBJ whole genome shotgun (WGS) entry which is preliminary data.</text>
</comment>
<protein>
    <recommendedName>
        <fullName evidence="6">Methylenetetrahydrofolate dehydrogenase</fullName>
    </recommendedName>
</protein>
<dbReference type="PANTHER" id="PTHR48099:SF3">
    <property type="entry name" value="METHYLENETETRAHYDROFOLATE DEHYDROGENASE [NAD(+)]"/>
    <property type="match status" value="1"/>
</dbReference>
<dbReference type="GO" id="GO:0005829">
    <property type="term" value="C:cytosol"/>
    <property type="evidence" value="ECO:0007669"/>
    <property type="project" value="TreeGrafter"/>
</dbReference>
<feature type="domain" description="Tetrahydrofolate dehydrogenase/cyclohydrolase NAD(P)-binding" evidence="3">
    <location>
        <begin position="135"/>
        <end position="252"/>
    </location>
</feature>
<dbReference type="InterPro" id="IPR000672">
    <property type="entry name" value="THF_DH/CycHdrlase"/>
</dbReference>
<dbReference type="SUPFAM" id="SSF53223">
    <property type="entry name" value="Aminoacid dehydrogenase-like, N-terminal domain"/>
    <property type="match status" value="1"/>
</dbReference>
<evidence type="ECO:0000313" key="4">
    <source>
        <dbReference type="EMBL" id="KAG8463737.1"/>
    </source>
</evidence>
<dbReference type="InterPro" id="IPR036291">
    <property type="entry name" value="NAD(P)-bd_dom_sf"/>
</dbReference>
<dbReference type="Proteomes" id="UP000751190">
    <property type="component" value="Unassembled WGS sequence"/>
</dbReference>
<dbReference type="Pfam" id="PF02882">
    <property type="entry name" value="THF_DHG_CYH_C"/>
    <property type="match status" value="1"/>
</dbReference>
<evidence type="ECO:0000256" key="1">
    <source>
        <dbReference type="ARBA" id="ARBA00022563"/>
    </source>
</evidence>
<dbReference type="InterPro" id="IPR020630">
    <property type="entry name" value="THF_DH/CycHdrlase_cat_dom"/>
</dbReference>